<dbReference type="SUPFAM" id="SSF55008">
    <property type="entry name" value="HMA, heavy metal-associated domain"/>
    <property type="match status" value="1"/>
</dbReference>
<sequence>MAAMKKEYILEGLCCGNCAAKIERDIGKIGGVSFAAVDFVSKTLTMEIAEGTTVNSLAAQADAIVRRHDSQVVVKENSSSYLINSNSLAISKFTSKTLTVISPKIPNSLPCVCC</sequence>
<evidence type="ECO:0000313" key="4">
    <source>
        <dbReference type="Proteomes" id="UP000466848"/>
    </source>
</evidence>
<dbReference type="GO" id="GO:0046872">
    <property type="term" value="F:metal ion binding"/>
    <property type="evidence" value="ECO:0007669"/>
    <property type="project" value="UniProtKB-KW"/>
</dbReference>
<name>A0A858BSN8_9FIRM</name>
<dbReference type="InterPro" id="IPR036163">
    <property type="entry name" value="HMA_dom_sf"/>
</dbReference>
<dbReference type="PROSITE" id="PS50846">
    <property type="entry name" value="HMA_2"/>
    <property type="match status" value="1"/>
</dbReference>
<dbReference type="CDD" id="cd00371">
    <property type="entry name" value="HMA"/>
    <property type="match status" value="1"/>
</dbReference>
<dbReference type="InterPro" id="IPR017969">
    <property type="entry name" value="Heavy-metal-associated_CS"/>
</dbReference>
<dbReference type="EMBL" id="CP048649">
    <property type="protein sequence ID" value="QIB67960.1"/>
    <property type="molecule type" value="Genomic_DNA"/>
</dbReference>
<evidence type="ECO:0000256" key="1">
    <source>
        <dbReference type="ARBA" id="ARBA00022723"/>
    </source>
</evidence>
<proteinExistence type="predicted"/>
<gene>
    <name evidence="3" type="ORF">Ami103574_00935</name>
</gene>
<evidence type="ECO:0000313" key="3">
    <source>
        <dbReference type="EMBL" id="QIB67960.1"/>
    </source>
</evidence>
<protein>
    <submittedName>
        <fullName evidence="3">Heavy-metal-associated domain-containing protein</fullName>
    </submittedName>
</protein>
<reference evidence="3 4" key="1">
    <citation type="submission" date="2020-02" db="EMBL/GenBank/DDBJ databases">
        <authorList>
            <person name="Kim Y.B."/>
            <person name="Roh S.W."/>
        </authorList>
    </citation>
    <scope>NUCLEOTIDE SEQUENCE [LARGE SCALE GENOMIC DNA]</scope>
    <source>
        <strain evidence="3 4">DSM 103574</strain>
    </source>
</reference>
<dbReference type="Gene3D" id="3.30.70.100">
    <property type="match status" value="1"/>
</dbReference>
<dbReference type="PROSITE" id="PS01047">
    <property type="entry name" value="HMA_1"/>
    <property type="match status" value="1"/>
</dbReference>
<dbReference type="InterPro" id="IPR006121">
    <property type="entry name" value="HMA_dom"/>
</dbReference>
<dbReference type="AlphaFoldDB" id="A0A858BSN8"/>
<dbReference type="KEGG" id="abut:Ami103574_00935"/>
<accession>A0A858BSN8</accession>
<dbReference type="Pfam" id="PF00403">
    <property type="entry name" value="HMA"/>
    <property type="match status" value="1"/>
</dbReference>
<dbReference type="Proteomes" id="UP000466848">
    <property type="component" value="Chromosome"/>
</dbReference>
<feature type="domain" description="HMA" evidence="2">
    <location>
        <begin position="4"/>
        <end position="69"/>
    </location>
</feature>
<keyword evidence="4" id="KW-1185">Reference proteome</keyword>
<evidence type="ECO:0000259" key="2">
    <source>
        <dbReference type="PROSITE" id="PS50846"/>
    </source>
</evidence>
<organism evidence="3 4">
    <name type="scientific">Aminipila butyrica</name>
    <dbReference type="NCBI Taxonomy" id="433296"/>
    <lineage>
        <taxon>Bacteria</taxon>
        <taxon>Bacillati</taxon>
        <taxon>Bacillota</taxon>
        <taxon>Clostridia</taxon>
        <taxon>Peptostreptococcales</taxon>
        <taxon>Anaerovoracaceae</taxon>
        <taxon>Aminipila</taxon>
    </lineage>
</organism>
<keyword evidence="1" id="KW-0479">Metal-binding</keyword>